<dbReference type="RefSeq" id="WP_042399523.1">
    <property type="nucleotide sequence ID" value="NZ_CYZV01000044.1"/>
</dbReference>
<gene>
    <name evidence="3" type="ORF">ERS852470_03174</name>
</gene>
<protein>
    <submittedName>
        <fullName evidence="3">Peptidase M23B</fullName>
    </submittedName>
</protein>
<dbReference type="Proteomes" id="UP000095558">
    <property type="component" value="Unassembled WGS sequence"/>
</dbReference>
<dbReference type="Pfam" id="PF01551">
    <property type="entry name" value="Peptidase_M23"/>
    <property type="match status" value="1"/>
</dbReference>
<evidence type="ECO:0000313" key="3">
    <source>
        <dbReference type="EMBL" id="CUO72409.1"/>
    </source>
</evidence>
<dbReference type="InterPro" id="IPR016047">
    <property type="entry name" value="M23ase_b-sheet_dom"/>
</dbReference>
<dbReference type="CDD" id="cd12797">
    <property type="entry name" value="M23_peptidase"/>
    <property type="match status" value="1"/>
</dbReference>
<feature type="region of interest" description="Disordered" evidence="1">
    <location>
        <begin position="43"/>
        <end position="67"/>
    </location>
</feature>
<evidence type="ECO:0000313" key="4">
    <source>
        <dbReference type="Proteomes" id="UP000095558"/>
    </source>
</evidence>
<dbReference type="InterPro" id="IPR011055">
    <property type="entry name" value="Dup_hybrid_motif"/>
</dbReference>
<dbReference type="InterPro" id="IPR050570">
    <property type="entry name" value="Cell_wall_metabolism_enzyme"/>
</dbReference>
<dbReference type="SUPFAM" id="SSF51261">
    <property type="entry name" value="Duplicated hybrid motif"/>
    <property type="match status" value="1"/>
</dbReference>
<reference evidence="3 4" key="1">
    <citation type="submission" date="2015-09" db="EMBL/GenBank/DDBJ databases">
        <authorList>
            <consortium name="Pathogen Informatics"/>
        </authorList>
    </citation>
    <scope>NUCLEOTIDE SEQUENCE [LARGE SCALE GENOMIC DNA]</scope>
    <source>
        <strain evidence="3 4">2789STDY5834855</strain>
    </source>
</reference>
<name>A0A174HHD5_9CLOT</name>
<proteinExistence type="predicted"/>
<dbReference type="GeneID" id="83012359"/>
<dbReference type="Gene3D" id="2.70.70.10">
    <property type="entry name" value="Glucose Permease (Domain IIA)"/>
    <property type="match status" value="1"/>
</dbReference>
<dbReference type="PANTHER" id="PTHR21666:SF270">
    <property type="entry name" value="MUREIN HYDROLASE ACTIVATOR ENVC"/>
    <property type="match status" value="1"/>
</dbReference>
<evidence type="ECO:0000256" key="1">
    <source>
        <dbReference type="SAM" id="MobiDB-lite"/>
    </source>
</evidence>
<dbReference type="OrthoDB" id="9801106at2"/>
<dbReference type="GO" id="GO:0004222">
    <property type="term" value="F:metalloendopeptidase activity"/>
    <property type="evidence" value="ECO:0007669"/>
    <property type="project" value="TreeGrafter"/>
</dbReference>
<sequence length="277" mass="29862">MDQNKKNKVKDFFRKEGFYLVLLVCLCVVATVAAFTIKKNSVAKEQNNTSNELSLNDVQDSNSSEVDSNFNMQNAERVENNDELAEANDNEISQEEVTNEVDNDTNDTNEAIVSENQNNSEQEADVDVSAGTDSNIVLSLPIDGEVAISREFGKMVRTYSDETRSEDISRRGIDINAAVGTTVKAAAEGKVEEVSSNTTDGTYVVIAHANGLKTKYANLSEDVKVAAGDTVSAGTEIGTVGNSSGIFTSKICGDVLNVQVQDANGKDVDPSAYFEMK</sequence>
<feature type="domain" description="M23ase beta-sheet core" evidence="2">
    <location>
        <begin position="171"/>
        <end position="270"/>
    </location>
</feature>
<dbReference type="AlphaFoldDB" id="A0A174HHD5"/>
<dbReference type="EMBL" id="CYZV01000044">
    <property type="protein sequence ID" value="CUO72409.1"/>
    <property type="molecule type" value="Genomic_DNA"/>
</dbReference>
<accession>A0A174HHD5</accession>
<feature type="region of interest" description="Disordered" evidence="1">
    <location>
        <begin position="87"/>
        <end position="106"/>
    </location>
</feature>
<dbReference type="PANTHER" id="PTHR21666">
    <property type="entry name" value="PEPTIDASE-RELATED"/>
    <property type="match status" value="1"/>
</dbReference>
<organism evidence="3 4">
    <name type="scientific">Clostridium disporicum</name>
    <dbReference type="NCBI Taxonomy" id="84024"/>
    <lineage>
        <taxon>Bacteria</taxon>
        <taxon>Bacillati</taxon>
        <taxon>Bacillota</taxon>
        <taxon>Clostridia</taxon>
        <taxon>Eubacteriales</taxon>
        <taxon>Clostridiaceae</taxon>
        <taxon>Clostridium</taxon>
    </lineage>
</organism>
<evidence type="ECO:0000259" key="2">
    <source>
        <dbReference type="Pfam" id="PF01551"/>
    </source>
</evidence>